<feature type="region of interest" description="Disordered" evidence="1">
    <location>
        <begin position="318"/>
        <end position="337"/>
    </location>
</feature>
<comment type="caution">
    <text evidence="3">The sequence shown here is derived from an EMBL/GenBank/DDBJ whole genome shotgun (WGS) entry which is preliminary data.</text>
</comment>
<evidence type="ECO:0000313" key="4">
    <source>
        <dbReference type="Proteomes" id="UP000245753"/>
    </source>
</evidence>
<protein>
    <recommendedName>
        <fullName evidence="5">Lipoprotein</fullName>
    </recommendedName>
</protein>
<feature type="chain" id="PRO_5015421997" description="Lipoprotein" evidence="2">
    <location>
        <begin position="27"/>
        <end position="337"/>
    </location>
</feature>
<organism evidence="3 4">
    <name type="scientific">Bifidobacterium catulorum</name>
    <dbReference type="NCBI Taxonomy" id="1630173"/>
    <lineage>
        <taxon>Bacteria</taxon>
        <taxon>Bacillati</taxon>
        <taxon>Actinomycetota</taxon>
        <taxon>Actinomycetes</taxon>
        <taxon>Bifidobacteriales</taxon>
        <taxon>Bifidobacteriaceae</taxon>
        <taxon>Bifidobacterium</taxon>
    </lineage>
</organism>
<dbReference type="Proteomes" id="UP000245753">
    <property type="component" value="Unassembled WGS sequence"/>
</dbReference>
<name>A0A2U2MQC4_9BIFI</name>
<reference evidence="3 4" key="1">
    <citation type="journal article" date="2018" name="Int. J. Syst. Evol. Microbiol.">
        <title>Bifidobacterium catulorum sp. nov., a novel taxon from the faeces of the baby common marmoset (Callithrix jacchus).</title>
        <authorList>
            <person name="Modesto M."/>
            <person name="Michelini S."/>
            <person name="Oki K."/>
            <person name="Biavati B."/>
            <person name="Watanabe K."/>
            <person name="Mattarelli P."/>
        </authorList>
    </citation>
    <scope>NUCLEOTIDE SEQUENCE [LARGE SCALE GENOMIC DNA]</scope>
    <source>
        <strain evidence="3 4">MRM 8.19</strain>
    </source>
</reference>
<dbReference type="PROSITE" id="PS51257">
    <property type="entry name" value="PROKAR_LIPOPROTEIN"/>
    <property type="match status" value="1"/>
</dbReference>
<proteinExistence type="predicted"/>
<dbReference type="AlphaFoldDB" id="A0A2U2MQC4"/>
<evidence type="ECO:0000256" key="2">
    <source>
        <dbReference type="SAM" id="SignalP"/>
    </source>
</evidence>
<sequence length="337" mass="35912">MNKTTTLLQRVVAASLAIGIMPLLSACQEKVPTVSAPTSTTAAPVMTEAKEEAIRGKILDVLTKTDQAKNADGLSERVEGPELAIRTSQLTIAKATNTLDKRSTVPSKISQTVIPTDSSWPRSIFTITTTTDDQQSQRLLVLNQADAHSNYKLWGIARLFQGAQLPAFEVPKIGSSMGTAKDTGLVNTPADAVAHYADLLQNGSSSKYAKDFGDDQLRNDLAELTATVQKGIEANKGTQSQKFSVQADQIRVMRAAGGTGDLVVAQINSEWTRSAGEGRESLPASDAEKALFGKGKATSTMKVTYVNVVALWVPKQGSGEKVQAVGAERQPIKVEAQ</sequence>
<dbReference type="OrthoDB" id="3266092at2"/>
<evidence type="ECO:0008006" key="5">
    <source>
        <dbReference type="Google" id="ProtNLM"/>
    </source>
</evidence>
<dbReference type="RefSeq" id="WP_109138055.1">
    <property type="nucleotide sequence ID" value="NZ_QFFN01000043.1"/>
</dbReference>
<keyword evidence="4" id="KW-1185">Reference proteome</keyword>
<evidence type="ECO:0000256" key="1">
    <source>
        <dbReference type="SAM" id="MobiDB-lite"/>
    </source>
</evidence>
<gene>
    <name evidence="3" type="ORF">DF200_09610</name>
</gene>
<evidence type="ECO:0000313" key="3">
    <source>
        <dbReference type="EMBL" id="PWG59043.1"/>
    </source>
</evidence>
<feature type="signal peptide" evidence="2">
    <location>
        <begin position="1"/>
        <end position="26"/>
    </location>
</feature>
<dbReference type="EMBL" id="QFFN01000043">
    <property type="protein sequence ID" value="PWG59043.1"/>
    <property type="molecule type" value="Genomic_DNA"/>
</dbReference>
<accession>A0A2U2MQC4</accession>
<keyword evidence="2" id="KW-0732">Signal</keyword>